<dbReference type="SUPFAM" id="SSF51556">
    <property type="entry name" value="Metallo-dependent hydrolases"/>
    <property type="match status" value="1"/>
</dbReference>
<dbReference type="EMBL" id="JBHTLT010000049">
    <property type="protein sequence ID" value="MFD1205654.1"/>
    <property type="molecule type" value="Genomic_DNA"/>
</dbReference>
<dbReference type="RefSeq" id="WP_381480890.1">
    <property type="nucleotide sequence ID" value="NZ_JBHTLT010000049.1"/>
</dbReference>
<sequence length="446" mass="49760">MSVLLKGGQVLDFEKGQFVQKDILLNGNKILAVATNLQTGSEIIDCSGKWIIPGLIDMHVHIKMGFAPLFTAAGVTTVRNMAGSLYELHNMIEAPSDAPTPRIISTDRLIDGSKSLWGETGPFNLSTDDERKVIEEVRRQVKEGASFIKVYNKLMPEMMRAAVEEAKLHHKEVSCDLIHSTQVNAVDAADMGIDWNEHASGFIQAMYPQWSTQAEANVWNEIPWDEPDEDSIIEICRHLIKKGVKLCPTIAFYDQARLLENYWKITHPVIDKAFENQGLIAQWQMFLQHSAGLELLGRQHKIIKKIAYLYHQAGGTVVTGTDTPAGIFTFPGMALHRELELFVESGFTEIEALSAATINAAKALQRIDLGNIIVGNMADLAILENNPLVDIKHTRKISLVVKGGKAFTPKDLLNAVPSDEEVERFLEKLLQHFEEVGLLPKNQQMY</sequence>
<name>A0ABW3U1V3_9BACL</name>
<keyword evidence="3" id="KW-1185">Reference proteome</keyword>
<dbReference type="InterPro" id="IPR032466">
    <property type="entry name" value="Metal_Hydrolase"/>
</dbReference>
<evidence type="ECO:0000313" key="2">
    <source>
        <dbReference type="EMBL" id="MFD1205654.1"/>
    </source>
</evidence>
<dbReference type="SUPFAM" id="SSF51338">
    <property type="entry name" value="Composite domain of metallo-dependent hydrolases"/>
    <property type="match status" value="1"/>
</dbReference>
<accession>A0ABW3U1V3</accession>
<dbReference type="InterPro" id="IPR011059">
    <property type="entry name" value="Metal-dep_hydrolase_composite"/>
</dbReference>
<protein>
    <submittedName>
        <fullName evidence="2">Amidohydrolase family protein</fullName>
    </submittedName>
</protein>
<dbReference type="Gene3D" id="1.20.58.520">
    <property type="entry name" value="Amidohydrolase"/>
    <property type="match status" value="1"/>
</dbReference>
<dbReference type="InterPro" id="IPR006680">
    <property type="entry name" value="Amidohydro-rel"/>
</dbReference>
<evidence type="ECO:0000259" key="1">
    <source>
        <dbReference type="Pfam" id="PF01979"/>
    </source>
</evidence>
<dbReference type="Proteomes" id="UP001597231">
    <property type="component" value="Unassembled WGS sequence"/>
</dbReference>
<comment type="caution">
    <text evidence="2">The sequence shown here is derived from an EMBL/GenBank/DDBJ whole genome shotgun (WGS) entry which is preliminary data.</text>
</comment>
<dbReference type="PANTHER" id="PTHR43135:SF3">
    <property type="entry name" value="ALPHA-D-RIBOSE 1-METHYLPHOSPHONATE 5-TRIPHOSPHATE DIPHOSPHATASE"/>
    <property type="match status" value="1"/>
</dbReference>
<dbReference type="PANTHER" id="PTHR43135">
    <property type="entry name" value="ALPHA-D-RIBOSE 1-METHYLPHOSPHONATE 5-TRIPHOSPHATE DIPHOSPHATASE"/>
    <property type="match status" value="1"/>
</dbReference>
<proteinExistence type="predicted"/>
<gene>
    <name evidence="2" type="ORF">ACFQ38_11140</name>
</gene>
<dbReference type="InterPro" id="IPR051781">
    <property type="entry name" value="Metallo-dep_Hydrolase"/>
</dbReference>
<dbReference type="Gene3D" id="3.40.50.10910">
    <property type="entry name" value="Amidohydrolase"/>
    <property type="match status" value="1"/>
</dbReference>
<evidence type="ECO:0000313" key="3">
    <source>
        <dbReference type="Proteomes" id="UP001597231"/>
    </source>
</evidence>
<organism evidence="2 3">
    <name type="scientific">Sporosarcina contaminans</name>
    <dbReference type="NCBI Taxonomy" id="633403"/>
    <lineage>
        <taxon>Bacteria</taxon>
        <taxon>Bacillati</taxon>
        <taxon>Bacillota</taxon>
        <taxon>Bacilli</taxon>
        <taxon>Bacillales</taxon>
        <taxon>Caryophanaceae</taxon>
        <taxon>Sporosarcina</taxon>
    </lineage>
</organism>
<feature type="domain" description="Amidohydrolase-related" evidence="1">
    <location>
        <begin position="50"/>
        <end position="406"/>
    </location>
</feature>
<dbReference type="Pfam" id="PF01979">
    <property type="entry name" value="Amidohydro_1"/>
    <property type="match status" value="1"/>
</dbReference>
<reference evidence="3" key="1">
    <citation type="journal article" date="2019" name="Int. J. Syst. Evol. Microbiol.">
        <title>The Global Catalogue of Microorganisms (GCM) 10K type strain sequencing project: providing services to taxonomists for standard genome sequencing and annotation.</title>
        <authorList>
            <consortium name="The Broad Institute Genomics Platform"/>
            <consortium name="The Broad Institute Genome Sequencing Center for Infectious Disease"/>
            <person name="Wu L."/>
            <person name="Ma J."/>
        </authorList>
    </citation>
    <scope>NUCLEOTIDE SEQUENCE [LARGE SCALE GENOMIC DNA]</scope>
    <source>
        <strain evidence="3">CCUG 53915</strain>
    </source>
</reference>
<dbReference type="Gene3D" id="2.30.40.10">
    <property type="entry name" value="Urease, subunit C, domain 1"/>
    <property type="match status" value="1"/>
</dbReference>
<dbReference type="Gene3D" id="3.30.110.90">
    <property type="entry name" value="Amidohydrolase"/>
    <property type="match status" value="1"/>
</dbReference>